<evidence type="ECO:0000313" key="1">
    <source>
        <dbReference type="EMBL" id="EKM51628.1"/>
    </source>
</evidence>
<dbReference type="KEGG" id="pco:PHACADRAFT_261877"/>
<feature type="non-terminal residue" evidence="1">
    <location>
        <position position="304"/>
    </location>
</feature>
<dbReference type="Gene3D" id="1.20.1280.50">
    <property type="match status" value="1"/>
</dbReference>
<protein>
    <submittedName>
        <fullName evidence="1">Uncharacterized protein</fullName>
    </submittedName>
</protein>
<dbReference type="HOGENOM" id="CLU_020999_1_1_1"/>
<dbReference type="SUPFAM" id="SSF52047">
    <property type="entry name" value="RNI-like"/>
    <property type="match status" value="1"/>
</dbReference>
<name>K5VJT6_PHACS</name>
<sequence>MSPIHNLPVELLSRVFALGVLDRPYPDLTPLHVPSFEVLVSHVCHHWRDIALRTQSLWTTLNFRLKCHMDRAHIYLSRSNQLHVDIFVDTCAEDEYEEGYNLFRPEFKPIFEILIPEVDRWRSLTLKVRDRGCKLGARDVLSSCGSARNLEYLQLWHIEDWDSAERLFTQIGPPPVVIFDRSLPSLKHLSLVGVNVPWLQSPFLEDLTSINLALHSEDVRVPYHIWANMLATSPRLEKLSLHYSGPKAGVLAWPETVIPLPGLRELSLTDMDPPYMCEVIRRLHMPNVAQLRLELPAQEPDADF</sequence>
<dbReference type="InterPro" id="IPR032675">
    <property type="entry name" value="LRR_dom_sf"/>
</dbReference>
<keyword evidence="2" id="KW-1185">Reference proteome</keyword>
<dbReference type="OrthoDB" id="3352270at2759"/>
<dbReference type="GeneID" id="18918116"/>
<dbReference type="InParanoid" id="K5VJT6"/>
<evidence type="ECO:0000313" key="2">
    <source>
        <dbReference type="Proteomes" id="UP000008370"/>
    </source>
</evidence>
<gene>
    <name evidence="1" type="ORF">PHACADRAFT_261877</name>
</gene>
<reference evidence="1 2" key="1">
    <citation type="journal article" date="2012" name="BMC Genomics">
        <title>Comparative genomics of the white-rot fungi, Phanerochaete carnosa and P. chrysosporium, to elucidate the genetic basis of the distinct wood types they colonize.</title>
        <authorList>
            <person name="Suzuki H."/>
            <person name="MacDonald J."/>
            <person name="Syed K."/>
            <person name="Salamov A."/>
            <person name="Hori C."/>
            <person name="Aerts A."/>
            <person name="Henrissat B."/>
            <person name="Wiebenga A."/>
            <person name="vanKuyk P.A."/>
            <person name="Barry K."/>
            <person name="Lindquist E."/>
            <person name="LaButti K."/>
            <person name="Lapidus A."/>
            <person name="Lucas S."/>
            <person name="Coutinho P."/>
            <person name="Gong Y."/>
            <person name="Samejima M."/>
            <person name="Mahadevan R."/>
            <person name="Abou-Zaid M."/>
            <person name="de Vries R.P."/>
            <person name="Igarashi K."/>
            <person name="Yadav J.S."/>
            <person name="Grigoriev I.V."/>
            <person name="Master E.R."/>
        </authorList>
    </citation>
    <scope>NUCLEOTIDE SEQUENCE [LARGE SCALE GENOMIC DNA]</scope>
    <source>
        <strain evidence="1 2">HHB-10118-sp</strain>
    </source>
</reference>
<proteinExistence type="predicted"/>
<dbReference type="AlphaFoldDB" id="K5VJT6"/>
<accession>K5VJT6</accession>
<dbReference type="RefSeq" id="XP_007399437.1">
    <property type="nucleotide sequence ID" value="XM_007399375.1"/>
</dbReference>
<dbReference type="EMBL" id="JH930476">
    <property type="protein sequence ID" value="EKM51628.1"/>
    <property type="molecule type" value="Genomic_DNA"/>
</dbReference>
<dbReference type="Proteomes" id="UP000008370">
    <property type="component" value="Unassembled WGS sequence"/>
</dbReference>
<organism evidence="1 2">
    <name type="scientific">Phanerochaete carnosa (strain HHB-10118-sp)</name>
    <name type="common">White-rot fungus</name>
    <name type="synonym">Peniophora carnosa</name>
    <dbReference type="NCBI Taxonomy" id="650164"/>
    <lineage>
        <taxon>Eukaryota</taxon>
        <taxon>Fungi</taxon>
        <taxon>Dikarya</taxon>
        <taxon>Basidiomycota</taxon>
        <taxon>Agaricomycotina</taxon>
        <taxon>Agaricomycetes</taxon>
        <taxon>Polyporales</taxon>
        <taxon>Phanerochaetaceae</taxon>
        <taxon>Phanerochaete</taxon>
    </lineage>
</organism>
<dbReference type="Gene3D" id="3.80.10.10">
    <property type="entry name" value="Ribonuclease Inhibitor"/>
    <property type="match status" value="1"/>
</dbReference>